<accession>A0ABQ0I298</accession>
<evidence type="ECO:0000313" key="2">
    <source>
        <dbReference type="Proteomes" id="UP000008372"/>
    </source>
</evidence>
<proteinExistence type="predicted"/>
<gene>
    <name evidence="1" type="ORF">GAGA_0576</name>
</gene>
<keyword evidence="2" id="KW-1185">Reference proteome</keyword>
<protein>
    <submittedName>
        <fullName evidence="1">Uncharacterized protein</fullName>
    </submittedName>
</protein>
<dbReference type="Proteomes" id="UP000008372">
    <property type="component" value="Unassembled WGS sequence"/>
</dbReference>
<evidence type="ECO:0000313" key="1">
    <source>
        <dbReference type="EMBL" id="GAC03441.1"/>
    </source>
</evidence>
<reference evidence="1 2" key="1">
    <citation type="journal article" date="2014" name="Environ. Microbiol.">
        <title>Comparative genomics of the marine bacterial genus Glaciecola reveals the high degree of genomic diversity and genomic characteristic for cold adaptation.</title>
        <authorList>
            <person name="Qin Q.L."/>
            <person name="Xie B.B."/>
            <person name="Yu Y."/>
            <person name="Shu Y.L."/>
            <person name="Rong J.C."/>
            <person name="Zhang Y.J."/>
            <person name="Zhao D.L."/>
            <person name="Chen X.L."/>
            <person name="Zhang X.Y."/>
            <person name="Chen B."/>
            <person name="Zhou B.C."/>
            <person name="Zhang Y.Z."/>
        </authorList>
    </citation>
    <scope>NUCLEOTIDE SEQUENCE [LARGE SCALE GENOMIC DNA]</scope>
    <source>
        <strain evidence="1 2">NO2</strain>
    </source>
</reference>
<sequence length="37" mass="4456">MGWYSSTNPLFHSYFYVQKNGRGQFNLFIRQLNLLSK</sequence>
<dbReference type="EMBL" id="BAEK01000011">
    <property type="protein sequence ID" value="GAC03441.1"/>
    <property type="molecule type" value="Genomic_DNA"/>
</dbReference>
<organism evidence="1 2">
    <name type="scientific">Paraglaciecola agarilytica NO2</name>
    <dbReference type="NCBI Taxonomy" id="1125747"/>
    <lineage>
        <taxon>Bacteria</taxon>
        <taxon>Pseudomonadati</taxon>
        <taxon>Pseudomonadota</taxon>
        <taxon>Gammaproteobacteria</taxon>
        <taxon>Alteromonadales</taxon>
        <taxon>Alteromonadaceae</taxon>
        <taxon>Paraglaciecola</taxon>
    </lineage>
</organism>
<comment type="caution">
    <text evidence="1">The sequence shown here is derived from an EMBL/GenBank/DDBJ whole genome shotgun (WGS) entry which is preliminary data.</text>
</comment>
<name>A0ABQ0I298_9ALTE</name>